<dbReference type="Proteomes" id="UP001417504">
    <property type="component" value="Unassembled WGS sequence"/>
</dbReference>
<organism evidence="1 2">
    <name type="scientific">Stephania japonica</name>
    <dbReference type="NCBI Taxonomy" id="461633"/>
    <lineage>
        <taxon>Eukaryota</taxon>
        <taxon>Viridiplantae</taxon>
        <taxon>Streptophyta</taxon>
        <taxon>Embryophyta</taxon>
        <taxon>Tracheophyta</taxon>
        <taxon>Spermatophyta</taxon>
        <taxon>Magnoliopsida</taxon>
        <taxon>Ranunculales</taxon>
        <taxon>Menispermaceae</taxon>
        <taxon>Menispermoideae</taxon>
        <taxon>Cissampelideae</taxon>
        <taxon>Stephania</taxon>
    </lineage>
</organism>
<sequence>MRVGWLLGRGMQFTFSAVLGRGNSVTRNCHCSNAKILPCSHSTPLRLLRMYDQSQNNILLDLEIRFAHPHRRSRVSAMRAASSTLHNHQWRIHSR</sequence>
<proteinExistence type="predicted"/>
<evidence type="ECO:0000313" key="1">
    <source>
        <dbReference type="EMBL" id="KAK9116626.1"/>
    </source>
</evidence>
<accession>A0AAP0IKY8</accession>
<gene>
    <name evidence="1" type="ORF">Sjap_015573</name>
</gene>
<comment type="caution">
    <text evidence="1">The sequence shown here is derived from an EMBL/GenBank/DDBJ whole genome shotgun (WGS) entry which is preliminary data.</text>
</comment>
<keyword evidence="2" id="KW-1185">Reference proteome</keyword>
<dbReference type="EMBL" id="JBBNAE010000006">
    <property type="protein sequence ID" value="KAK9116626.1"/>
    <property type="molecule type" value="Genomic_DNA"/>
</dbReference>
<dbReference type="AlphaFoldDB" id="A0AAP0IKY8"/>
<evidence type="ECO:0000313" key="2">
    <source>
        <dbReference type="Proteomes" id="UP001417504"/>
    </source>
</evidence>
<reference evidence="1 2" key="1">
    <citation type="submission" date="2024-01" db="EMBL/GenBank/DDBJ databases">
        <title>Genome assemblies of Stephania.</title>
        <authorList>
            <person name="Yang L."/>
        </authorList>
    </citation>
    <scope>NUCLEOTIDE SEQUENCE [LARGE SCALE GENOMIC DNA]</scope>
    <source>
        <strain evidence="1">QJT</strain>
        <tissue evidence="1">Leaf</tissue>
    </source>
</reference>
<name>A0AAP0IKY8_9MAGN</name>
<protein>
    <submittedName>
        <fullName evidence="1">Uncharacterized protein</fullName>
    </submittedName>
</protein>